<dbReference type="EMBL" id="CYRY02002229">
    <property type="protein sequence ID" value="VCW66893.1"/>
    <property type="molecule type" value="Genomic_DNA"/>
</dbReference>
<dbReference type="AlphaFoldDB" id="A0A9X9LFE5"/>
<keyword evidence="3" id="KW-1185">Reference proteome</keyword>
<reference evidence="2 3" key="1">
    <citation type="submission" date="2018-10" db="EMBL/GenBank/DDBJ databases">
        <authorList>
            <person name="Ekblom R."/>
            <person name="Jareborg N."/>
        </authorList>
    </citation>
    <scope>NUCLEOTIDE SEQUENCE [LARGE SCALE GENOMIC DNA]</scope>
    <source>
        <tissue evidence="2">Muscle</tissue>
    </source>
</reference>
<protein>
    <submittedName>
        <fullName evidence="2">Uncharacterized protein</fullName>
    </submittedName>
</protein>
<gene>
    <name evidence="2" type="ORF">BN2614_LOCUS1</name>
</gene>
<organism evidence="2 3">
    <name type="scientific">Gulo gulo</name>
    <name type="common">Wolverine</name>
    <name type="synonym">Gluton</name>
    <dbReference type="NCBI Taxonomy" id="48420"/>
    <lineage>
        <taxon>Eukaryota</taxon>
        <taxon>Metazoa</taxon>
        <taxon>Chordata</taxon>
        <taxon>Craniata</taxon>
        <taxon>Vertebrata</taxon>
        <taxon>Euteleostomi</taxon>
        <taxon>Mammalia</taxon>
        <taxon>Eutheria</taxon>
        <taxon>Laurasiatheria</taxon>
        <taxon>Carnivora</taxon>
        <taxon>Caniformia</taxon>
        <taxon>Musteloidea</taxon>
        <taxon>Mustelidae</taxon>
        <taxon>Guloninae</taxon>
        <taxon>Gulo</taxon>
    </lineage>
</organism>
<evidence type="ECO:0000313" key="2">
    <source>
        <dbReference type="EMBL" id="VCW66893.1"/>
    </source>
</evidence>
<feature type="non-terminal residue" evidence="2">
    <location>
        <position position="1"/>
    </location>
</feature>
<feature type="non-terminal residue" evidence="2">
    <location>
        <position position="72"/>
    </location>
</feature>
<proteinExistence type="predicted"/>
<sequence length="72" mass="7998">TGVHRGPDALQPLGKLRLQRPSPGPQCRDRTRYQRHPIQLFDGGKLALAALPGRHQKSLMPSRSSSRSILHP</sequence>
<evidence type="ECO:0000256" key="1">
    <source>
        <dbReference type="SAM" id="MobiDB-lite"/>
    </source>
</evidence>
<feature type="region of interest" description="Disordered" evidence="1">
    <location>
        <begin position="1"/>
        <end position="30"/>
    </location>
</feature>
<dbReference type="Proteomes" id="UP000269945">
    <property type="component" value="Unassembled WGS sequence"/>
</dbReference>
<comment type="caution">
    <text evidence="2">The sequence shown here is derived from an EMBL/GenBank/DDBJ whole genome shotgun (WGS) entry which is preliminary data.</text>
</comment>
<accession>A0A9X9LFE5</accession>
<name>A0A9X9LFE5_GULGU</name>
<evidence type="ECO:0000313" key="3">
    <source>
        <dbReference type="Proteomes" id="UP000269945"/>
    </source>
</evidence>